<feature type="domain" description="Helicase C-terminal" evidence="7">
    <location>
        <begin position="93"/>
        <end position="293"/>
    </location>
</feature>
<feature type="non-terminal residue" evidence="9">
    <location>
        <position position="441"/>
    </location>
</feature>
<comment type="caution">
    <text evidence="9">The sequence shown here is derived from an EMBL/GenBank/DDBJ whole genome shotgun (WGS) entry which is preliminary data.</text>
</comment>
<dbReference type="Proteomes" id="UP000747542">
    <property type="component" value="Unassembled WGS sequence"/>
</dbReference>
<evidence type="ECO:0000313" key="9">
    <source>
        <dbReference type="EMBL" id="KAG7169812.1"/>
    </source>
</evidence>
<keyword evidence="3" id="KW-0378">Hydrolase</keyword>
<dbReference type="CDD" id="cd18791">
    <property type="entry name" value="SF2_C_RHA"/>
    <property type="match status" value="1"/>
</dbReference>
<evidence type="ECO:0000256" key="1">
    <source>
        <dbReference type="ARBA" id="ARBA00004123"/>
    </source>
</evidence>
<dbReference type="GO" id="GO:0003724">
    <property type="term" value="F:RNA helicase activity"/>
    <property type="evidence" value="ECO:0007669"/>
    <property type="project" value="TreeGrafter"/>
</dbReference>
<evidence type="ECO:0000256" key="4">
    <source>
        <dbReference type="ARBA" id="ARBA00022806"/>
    </source>
</evidence>
<dbReference type="SUPFAM" id="SSF46689">
    <property type="entry name" value="Homeodomain-like"/>
    <property type="match status" value="1"/>
</dbReference>
<dbReference type="Pfam" id="PF03221">
    <property type="entry name" value="HTH_Tnp_Tc5"/>
    <property type="match status" value="1"/>
</dbReference>
<dbReference type="InterPro" id="IPR009057">
    <property type="entry name" value="Homeodomain-like_sf"/>
</dbReference>
<dbReference type="PANTHER" id="PTHR18934:SF237">
    <property type="entry name" value="ATP-DEPENDENT DNA_RNA HELICASE DHX36"/>
    <property type="match status" value="1"/>
</dbReference>
<evidence type="ECO:0000313" key="10">
    <source>
        <dbReference type="Proteomes" id="UP000747542"/>
    </source>
</evidence>
<dbReference type="AlphaFoldDB" id="A0A8J5K645"/>
<reference evidence="9" key="1">
    <citation type="journal article" date="2021" name="Sci. Adv.">
        <title>The American lobster genome reveals insights on longevity, neural, and immune adaptations.</title>
        <authorList>
            <person name="Polinski J.M."/>
            <person name="Zimin A.V."/>
            <person name="Clark K.F."/>
            <person name="Kohn A.B."/>
            <person name="Sadowski N."/>
            <person name="Timp W."/>
            <person name="Ptitsyn A."/>
            <person name="Khanna P."/>
            <person name="Romanova D.Y."/>
            <person name="Williams P."/>
            <person name="Greenwood S.J."/>
            <person name="Moroz L.L."/>
            <person name="Walt D.R."/>
            <person name="Bodnar A.G."/>
        </authorList>
    </citation>
    <scope>NUCLEOTIDE SEQUENCE</scope>
    <source>
        <strain evidence="9">GMGI-L3</strain>
    </source>
</reference>
<dbReference type="InterPro" id="IPR027417">
    <property type="entry name" value="P-loop_NTPase"/>
</dbReference>
<dbReference type="Pfam" id="PF00271">
    <property type="entry name" value="Helicase_C"/>
    <property type="match status" value="1"/>
</dbReference>
<keyword evidence="6" id="KW-0238">DNA-binding</keyword>
<dbReference type="Gene3D" id="3.40.50.300">
    <property type="entry name" value="P-loop containing nucleotide triphosphate hydrolases"/>
    <property type="match status" value="2"/>
</dbReference>
<dbReference type="PANTHER" id="PTHR18934">
    <property type="entry name" value="ATP-DEPENDENT RNA HELICASE"/>
    <property type="match status" value="1"/>
</dbReference>
<dbReference type="PROSITE" id="PS51194">
    <property type="entry name" value="HELICASE_CTER"/>
    <property type="match status" value="1"/>
</dbReference>
<feature type="non-terminal residue" evidence="9">
    <location>
        <position position="1"/>
    </location>
</feature>
<evidence type="ECO:0000256" key="3">
    <source>
        <dbReference type="ARBA" id="ARBA00022801"/>
    </source>
</evidence>
<evidence type="ECO:0000256" key="6">
    <source>
        <dbReference type="ARBA" id="ARBA00023125"/>
    </source>
</evidence>
<name>A0A8J5K645_HOMAM</name>
<dbReference type="GO" id="GO:0005737">
    <property type="term" value="C:cytoplasm"/>
    <property type="evidence" value="ECO:0007669"/>
    <property type="project" value="TreeGrafter"/>
</dbReference>
<accession>A0A8J5K645</accession>
<dbReference type="InterPro" id="IPR006600">
    <property type="entry name" value="HTH_CenpB_DNA-bd_dom"/>
</dbReference>
<evidence type="ECO:0000259" key="8">
    <source>
        <dbReference type="PROSITE" id="PS51253"/>
    </source>
</evidence>
<dbReference type="GO" id="GO:0003678">
    <property type="term" value="F:DNA helicase activity"/>
    <property type="evidence" value="ECO:0007669"/>
    <property type="project" value="TreeGrafter"/>
</dbReference>
<keyword evidence="10" id="KW-1185">Reference proteome</keyword>
<dbReference type="GO" id="GO:0002151">
    <property type="term" value="F:G-quadruplex RNA binding"/>
    <property type="evidence" value="ECO:0007669"/>
    <property type="project" value="TreeGrafter"/>
</dbReference>
<dbReference type="Gene3D" id="1.10.10.60">
    <property type="entry name" value="Homeodomain-like"/>
    <property type="match status" value="1"/>
</dbReference>
<evidence type="ECO:0000256" key="5">
    <source>
        <dbReference type="ARBA" id="ARBA00022840"/>
    </source>
</evidence>
<dbReference type="SMART" id="SM00674">
    <property type="entry name" value="CENPB"/>
    <property type="match status" value="1"/>
</dbReference>
<dbReference type="GO" id="GO:0003677">
    <property type="term" value="F:DNA binding"/>
    <property type="evidence" value="ECO:0007669"/>
    <property type="project" value="UniProtKB-KW"/>
</dbReference>
<evidence type="ECO:0000259" key="7">
    <source>
        <dbReference type="PROSITE" id="PS51194"/>
    </source>
</evidence>
<keyword evidence="4 9" id="KW-0347">Helicase</keyword>
<dbReference type="GO" id="GO:0016787">
    <property type="term" value="F:hydrolase activity"/>
    <property type="evidence" value="ECO:0007669"/>
    <property type="project" value="UniProtKB-KW"/>
</dbReference>
<dbReference type="SMART" id="SM00490">
    <property type="entry name" value="HELICc"/>
    <property type="match status" value="1"/>
</dbReference>
<protein>
    <submittedName>
        <fullName evidence="9">ATP-dependent DNA/RNA helicase DHX36-like 2</fullName>
    </submittedName>
</protein>
<dbReference type="GO" id="GO:0005524">
    <property type="term" value="F:ATP binding"/>
    <property type="evidence" value="ECO:0007669"/>
    <property type="project" value="UniProtKB-KW"/>
</dbReference>
<sequence length="441" mass="51616">RPDLKVVLMSATLNAELFSEYYGNCPMLHIPGFTFPVKEYYLEDVIELTRFKFDDEKIPVWRRRDHKKNQEFEDMIAPYIRNLEQNQKYSSQTLDELYKKTSEELNTDLILELLRHIARQPMGAVLVFLPGWDKISRVHSLIQNDRMLSGRNYLVIPLHSMMPTVNQREVFNRPPEGVRKIVLATNIAETSITIDDIVYVIDGGWIKMKNYDKEANVTTLRPEWVTIANARQRRGRAGRRYEACFKLKVIAYAQSHNNCAASREYGVTEKMVRDWRSKEHLLRSMPRNKCAMRRGTAHWPILEKHAVDMVHEQRQNGYIVSRNMIRMWALKWAKQNQEHSKDFKATTSWCSRFMERSNLVLRQKTKIAQKLPADLNCKICGISNSMDGMEDDMLWEDEDETEAEATSSDLEFDPYDEAAINVSQDVLEELMMSDVDDVDFE</sequence>
<comment type="subcellular location">
    <subcellularLocation>
        <location evidence="1">Nucleus</location>
    </subcellularLocation>
</comment>
<gene>
    <name evidence="9" type="primary">Dhx36-L2</name>
    <name evidence="9" type="ORF">Hamer_G024758</name>
</gene>
<dbReference type="PROSITE" id="PS51253">
    <property type="entry name" value="HTH_CENPB"/>
    <property type="match status" value="1"/>
</dbReference>
<keyword evidence="5" id="KW-0067">ATP-binding</keyword>
<dbReference type="InterPro" id="IPR001650">
    <property type="entry name" value="Helicase_C-like"/>
</dbReference>
<dbReference type="GO" id="GO:0005634">
    <property type="term" value="C:nucleus"/>
    <property type="evidence" value="ECO:0007669"/>
    <property type="project" value="UniProtKB-SubCell"/>
</dbReference>
<feature type="domain" description="HTH CENPB-type" evidence="8">
    <location>
        <begin position="290"/>
        <end position="363"/>
    </location>
</feature>
<organism evidence="9 10">
    <name type="scientific">Homarus americanus</name>
    <name type="common">American lobster</name>
    <dbReference type="NCBI Taxonomy" id="6706"/>
    <lineage>
        <taxon>Eukaryota</taxon>
        <taxon>Metazoa</taxon>
        <taxon>Ecdysozoa</taxon>
        <taxon>Arthropoda</taxon>
        <taxon>Crustacea</taxon>
        <taxon>Multicrustacea</taxon>
        <taxon>Malacostraca</taxon>
        <taxon>Eumalacostraca</taxon>
        <taxon>Eucarida</taxon>
        <taxon>Decapoda</taxon>
        <taxon>Pleocyemata</taxon>
        <taxon>Astacidea</taxon>
        <taxon>Nephropoidea</taxon>
        <taxon>Nephropidae</taxon>
        <taxon>Homarus</taxon>
    </lineage>
</organism>
<keyword evidence="2" id="KW-0547">Nucleotide-binding</keyword>
<dbReference type="EMBL" id="JAHLQT010015415">
    <property type="protein sequence ID" value="KAG7169812.1"/>
    <property type="molecule type" value="Genomic_DNA"/>
</dbReference>
<dbReference type="SUPFAM" id="SSF52540">
    <property type="entry name" value="P-loop containing nucleoside triphosphate hydrolases"/>
    <property type="match status" value="1"/>
</dbReference>
<proteinExistence type="predicted"/>
<evidence type="ECO:0000256" key="2">
    <source>
        <dbReference type="ARBA" id="ARBA00022741"/>
    </source>
</evidence>